<dbReference type="Proteomes" id="UP000199077">
    <property type="component" value="Chromosome I"/>
</dbReference>
<evidence type="ECO:0000313" key="2">
    <source>
        <dbReference type="Proteomes" id="UP000199077"/>
    </source>
</evidence>
<dbReference type="STRING" id="443156.SAMN04489867_3056"/>
<dbReference type="AlphaFoldDB" id="A0A1H0TZS8"/>
<accession>A0A1H0TZS8</accession>
<dbReference type="EMBL" id="LT629711">
    <property type="protein sequence ID" value="SDP59411.1"/>
    <property type="molecule type" value="Genomic_DNA"/>
</dbReference>
<proteinExistence type="predicted"/>
<keyword evidence="2" id="KW-1185">Reference proteome</keyword>
<gene>
    <name evidence="1" type="ORF">SAMN04489867_3056</name>
</gene>
<dbReference type="OrthoDB" id="4874949at2"/>
<name>A0A1H0TZS8_9MICO</name>
<sequence>MEYDELMSALSDDRISDFLVAMELSELDLPHIVLTRGDDFGVVTYSGPYLHAVDALTAAEAQHRIQVNSGGGDLTFHVAALYPDDDLTDTD</sequence>
<evidence type="ECO:0000313" key="1">
    <source>
        <dbReference type="EMBL" id="SDP59411.1"/>
    </source>
</evidence>
<dbReference type="RefSeq" id="WP_091787311.1">
    <property type="nucleotide sequence ID" value="NZ_LT629711.1"/>
</dbReference>
<reference evidence="2" key="1">
    <citation type="submission" date="2016-10" db="EMBL/GenBank/DDBJ databases">
        <authorList>
            <person name="Varghese N."/>
            <person name="Submissions S."/>
        </authorList>
    </citation>
    <scope>NUCLEOTIDE SEQUENCE [LARGE SCALE GENOMIC DNA]</scope>
    <source>
        <strain evidence="2">DSM 22329</strain>
    </source>
</reference>
<protein>
    <submittedName>
        <fullName evidence="1">Uncharacterized protein</fullName>
    </submittedName>
</protein>
<organism evidence="1 2">
    <name type="scientific">Pedococcus dokdonensis</name>
    <dbReference type="NCBI Taxonomy" id="443156"/>
    <lineage>
        <taxon>Bacteria</taxon>
        <taxon>Bacillati</taxon>
        <taxon>Actinomycetota</taxon>
        <taxon>Actinomycetes</taxon>
        <taxon>Micrococcales</taxon>
        <taxon>Intrasporangiaceae</taxon>
        <taxon>Pedococcus</taxon>
    </lineage>
</organism>